<proteinExistence type="predicted"/>
<dbReference type="InterPro" id="IPR036390">
    <property type="entry name" value="WH_DNA-bd_sf"/>
</dbReference>
<dbReference type="SUPFAM" id="SSF46785">
    <property type="entry name" value="Winged helix' DNA-binding domain"/>
    <property type="match status" value="1"/>
</dbReference>
<protein>
    <submittedName>
        <fullName evidence="3">WYL domain-containing protein</fullName>
    </submittedName>
</protein>
<dbReference type="Pfam" id="PF25583">
    <property type="entry name" value="WCX"/>
    <property type="match status" value="1"/>
</dbReference>
<dbReference type="InterPro" id="IPR026881">
    <property type="entry name" value="WYL_dom"/>
</dbReference>
<evidence type="ECO:0000259" key="2">
    <source>
        <dbReference type="Pfam" id="PF25583"/>
    </source>
</evidence>
<dbReference type="EMBL" id="JACOPD010000004">
    <property type="protein sequence ID" value="MBC5680610.1"/>
    <property type="molecule type" value="Genomic_DNA"/>
</dbReference>
<accession>A0ABR7FZK6</accession>
<dbReference type="Pfam" id="PF13280">
    <property type="entry name" value="WYL"/>
    <property type="match status" value="1"/>
</dbReference>
<feature type="domain" description="WCX" evidence="2">
    <location>
        <begin position="251"/>
        <end position="324"/>
    </location>
</feature>
<dbReference type="PROSITE" id="PS52050">
    <property type="entry name" value="WYL"/>
    <property type="match status" value="1"/>
</dbReference>
<evidence type="ECO:0000313" key="4">
    <source>
        <dbReference type="Proteomes" id="UP000628463"/>
    </source>
</evidence>
<feature type="domain" description="WYL" evidence="1">
    <location>
        <begin position="144"/>
        <end position="216"/>
    </location>
</feature>
<dbReference type="InterPro" id="IPR057727">
    <property type="entry name" value="WCX_dom"/>
</dbReference>
<dbReference type="RefSeq" id="WP_186836610.1">
    <property type="nucleotide sequence ID" value="NZ_JACOPD010000004.1"/>
</dbReference>
<evidence type="ECO:0000313" key="3">
    <source>
        <dbReference type="EMBL" id="MBC5680610.1"/>
    </source>
</evidence>
<evidence type="ECO:0000259" key="1">
    <source>
        <dbReference type="Pfam" id="PF13280"/>
    </source>
</evidence>
<name>A0ABR7FZK6_9FIRM</name>
<reference evidence="3 4" key="1">
    <citation type="submission" date="2020-08" db="EMBL/GenBank/DDBJ databases">
        <title>Genome public.</title>
        <authorList>
            <person name="Liu C."/>
            <person name="Sun Q."/>
        </authorList>
    </citation>
    <scope>NUCLEOTIDE SEQUENCE [LARGE SCALE GENOMIC DNA]</scope>
    <source>
        <strain evidence="3 4">NSJ-43</strain>
    </source>
</reference>
<dbReference type="Proteomes" id="UP000628463">
    <property type="component" value="Unassembled WGS sequence"/>
</dbReference>
<comment type="caution">
    <text evidence="3">The sequence shown here is derived from an EMBL/GenBank/DDBJ whole genome shotgun (WGS) entry which is preliminary data.</text>
</comment>
<gene>
    <name evidence="3" type="ORF">H8S01_06490</name>
</gene>
<dbReference type="PANTHER" id="PTHR34580:SF1">
    <property type="entry name" value="PROTEIN PAFC"/>
    <property type="match status" value="1"/>
</dbReference>
<dbReference type="PANTHER" id="PTHR34580">
    <property type="match status" value="1"/>
</dbReference>
<dbReference type="InterPro" id="IPR051534">
    <property type="entry name" value="CBASS_pafABC_assoc_protein"/>
</dbReference>
<organism evidence="3 4">
    <name type="scientific">Lachnospira hominis</name>
    <name type="common">ex Liu et al. 2021</name>
    <dbReference type="NCBI Taxonomy" id="2763051"/>
    <lineage>
        <taxon>Bacteria</taxon>
        <taxon>Bacillati</taxon>
        <taxon>Bacillota</taxon>
        <taxon>Clostridia</taxon>
        <taxon>Lachnospirales</taxon>
        <taxon>Lachnospiraceae</taxon>
        <taxon>Lachnospira</taxon>
    </lineage>
</organism>
<keyword evidence="4" id="KW-1185">Reference proteome</keyword>
<sequence length="330" mass="38195">MPKSSNQKLKLIYLMKIFLERTDETHSITMPEIIDALAAYDISAERKSLYNDIENLRVYGLDVIGTQEDRTYSYHIGNRQFELAELKLLVDSVQSAKFITAKKSNELIKKIEGLASKYEASQLHRQVFVAGRVKTMNESIYYNVDRIHTAIAENSKITFQYFQWNVDKKMELRHDGALYEVSPWSLSWDDENYYLIAYDSNDGIIKHFRVDKMLYIKSNGKGREGRQAFKSFDMAAYARKMFGMYGGKEEWVHIECDNSFAGVMIDRFGKDVSMIRLDDKRFVVNVEVAVSRQFLAWIIGLGEGVTLAGPQNVVEMMNAEIDRLVKQYKK</sequence>